<keyword evidence="3" id="KW-0547">Nucleotide-binding</keyword>
<evidence type="ECO:0000256" key="1">
    <source>
        <dbReference type="ARBA" id="ARBA00005715"/>
    </source>
</evidence>
<evidence type="ECO:0000313" key="10">
    <source>
        <dbReference type="Proteomes" id="UP001596072"/>
    </source>
</evidence>
<sequence>MADVLVVADDLTGANAAAAGFARAGFRSVTASAGDRADVVAEMVSRFDVVVATTDSRHLGPSEAARRVAAVVRAGWPVHLVCNRIDTTLRGNVGATTRAVLEEVSAASDGARVVVLCAPAHPAAGRQTIGGMQLLGGRRLEDTEAARDARTPVRSSDVVDLLRDQADLGVAAIPLDLVTGHEPALVDELRRALAAGAEVVVADATTEEHLDRVAAACVAATAGTDLVWATSDPGPASVALARALGLAGSADGAPLLAVSGSATELTRTQLHQLSVERGAITHRAVRAGAVPDVDATARVLDEALSSAGPKDVVVLATVLDESDVWRPTAEEADAIPRALARAVRRNLEAHAVDGIFTTGGDVTAAVLAELGSHGLEISDEVVPLAVAGTLVGGPWDGLQIVTKGGLVGDAGTTVACVDHLRRSAEARRRQVTAVESRQPY</sequence>
<evidence type="ECO:0000256" key="5">
    <source>
        <dbReference type="ARBA" id="ARBA00022840"/>
    </source>
</evidence>
<dbReference type="Pfam" id="PF17042">
    <property type="entry name" value="NBD_C"/>
    <property type="match status" value="1"/>
</dbReference>
<proteinExistence type="inferred from homology"/>
<dbReference type="RefSeq" id="WP_136436533.1">
    <property type="nucleotide sequence ID" value="NZ_JBHSNS010000008.1"/>
</dbReference>
<dbReference type="GO" id="GO:0016301">
    <property type="term" value="F:kinase activity"/>
    <property type="evidence" value="ECO:0007669"/>
    <property type="project" value="UniProtKB-KW"/>
</dbReference>
<dbReference type="EMBL" id="JBHSNS010000008">
    <property type="protein sequence ID" value="MFC5730294.1"/>
    <property type="molecule type" value="Genomic_DNA"/>
</dbReference>
<name>A0ABW0ZL52_9ACTN</name>
<dbReference type="InterPro" id="IPR010737">
    <property type="entry name" value="4-carb_acid_sugar_kinase_N"/>
</dbReference>
<dbReference type="Gene3D" id="3.40.980.20">
    <property type="entry name" value="Four-carbon acid sugar kinase, nucleotide binding domain"/>
    <property type="match status" value="1"/>
</dbReference>
<dbReference type="InterPro" id="IPR031475">
    <property type="entry name" value="NBD_C"/>
</dbReference>
<keyword evidence="10" id="KW-1185">Reference proteome</keyword>
<comment type="similarity">
    <text evidence="1">Belongs to the four-carbon acid sugar kinase family.</text>
</comment>
<organism evidence="9 10">
    <name type="scientific">Nocardioides vastitatis</name>
    <dbReference type="NCBI Taxonomy" id="2568655"/>
    <lineage>
        <taxon>Bacteria</taxon>
        <taxon>Bacillati</taxon>
        <taxon>Actinomycetota</taxon>
        <taxon>Actinomycetes</taxon>
        <taxon>Propionibacteriales</taxon>
        <taxon>Nocardioidaceae</taxon>
        <taxon>Nocardioides</taxon>
    </lineage>
</organism>
<dbReference type="Gene3D" id="3.40.50.10840">
    <property type="entry name" value="Putative sugar-binding, N-terminal domain"/>
    <property type="match status" value="1"/>
</dbReference>
<dbReference type="InterPro" id="IPR037051">
    <property type="entry name" value="4-carb_acid_sugar_kinase_N_sf"/>
</dbReference>
<keyword evidence="6" id="KW-0119">Carbohydrate metabolism</keyword>
<dbReference type="InterPro" id="IPR042213">
    <property type="entry name" value="NBD_C_sf"/>
</dbReference>
<protein>
    <submittedName>
        <fullName evidence="9">Four-carbon acid sugar kinase family protein</fullName>
        <ecNumber evidence="9">2.7.1.-</ecNumber>
    </submittedName>
</protein>
<feature type="domain" description="Four-carbon acid sugar kinase N-terminal" evidence="7">
    <location>
        <begin position="5"/>
        <end position="232"/>
    </location>
</feature>
<feature type="domain" description="Four-carbon acid sugar kinase nucleotide binding" evidence="8">
    <location>
        <begin position="256"/>
        <end position="410"/>
    </location>
</feature>
<evidence type="ECO:0000256" key="2">
    <source>
        <dbReference type="ARBA" id="ARBA00022679"/>
    </source>
</evidence>
<dbReference type="Proteomes" id="UP001596072">
    <property type="component" value="Unassembled WGS sequence"/>
</dbReference>
<gene>
    <name evidence="9" type="ORF">ACFPQB_15330</name>
</gene>
<keyword evidence="4 9" id="KW-0418">Kinase</keyword>
<evidence type="ECO:0000256" key="6">
    <source>
        <dbReference type="ARBA" id="ARBA00023277"/>
    </source>
</evidence>
<evidence type="ECO:0000259" key="8">
    <source>
        <dbReference type="Pfam" id="PF17042"/>
    </source>
</evidence>
<dbReference type="SUPFAM" id="SSF142764">
    <property type="entry name" value="YgbK-like"/>
    <property type="match status" value="1"/>
</dbReference>
<dbReference type="Pfam" id="PF07005">
    <property type="entry name" value="SBD_N"/>
    <property type="match status" value="1"/>
</dbReference>
<evidence type="ECO:0000256" key="4">
    <source>
        <dbReference type="ARBA" id="ARBA00022777"/>
    </source>
</evidence>
<evidence type="ECO:0000313" key="9">
    <source>
        <dbReference type="EMBL" id="MFC5730294.1"/>
    </source>
</evidence>
<accession>A0ABW0ZL52</accession>
<keyword evidence="5" id="KW-0067">ATP-binding</keyword>
<comment type="caution">
    <text evidence="9">The sequence shown here is derived from an EMBL/GenBank/DDBJ whole genome shotgun (WGS) entry which is preliminary data.</text>
</comment>
<evidence type="ECO:0000259" key="7">
    <source>
        <dbReference type="Pfam" id="PF07005"/>
    </source>
</evidence>
<evidence type="ECO:0000256" key="3">
    <source>
        <dbReference type="ARBA" id="ARBA00022741"/>
    </source>
</evidence>
<dbReference type="EC" id="2.7.1.-" evidence="9"/>
<keyword evidence="2 9" id="KW-0808">Transferase</keyword>
<reference evidence="10" key="1">
    <citation type="journal article" date="2019" name="Int. J. Syst. Evol. Microbiol.">
        <title>The Global Catalogue of Microorganisms (GCM) 10K type strain sequencing project: providing services to taxonomists for standard genome sequencing and annotation.</title>
        <authorList>
            <consortium name="The Broad Institute Genomics Platform"/>
            <consortium name="The Broad Institute Genome Sequencing Center for Infectious Disease"/>
            <person name="Wu L."/>
            <person name="Ma J."/>
        </authorList>
    </citation>
    <scope>NUCLEOTIDE SEQUENCE [LARGE SCALE GENOMIC DNA]</scope>
    <source>
        <strain evidence="10">YIM 94188</strain>
    </source>
</reference>